<protein>
    <submittedName>
        <fullName evidence="1">Uncharacterized protein</fullName>
    </submittedName>
</protein>
<organism evidence="1 2">
    <name type="scientific">Chrysochromulina tobinii</name>
    <dbReference type="NCBI Taxonomy" id="1460289"/>
    <lineage>
        <taxon>Eukaryota</taxon>
        <taxon>Haptista</taxon>
        <taxon>Haptophyta</taxon>
        <taxon>Prymnesiophyceae</taxon>
        <taxon>Prymnesiales</taxon>
        <taxon>Chrysochromulinaceae</taxon>
        <taxon>Chrysochromulina</taxon>
    </lineage>
</organism>
<keyword evidence="2" id="KW-1185">Reference proteome</keyword>
<sequence>QRCPCVVTRAVLHCRREARRARQARLKLIEHESTPWRTQWMKVRMPTPLNHTSTMASIGASKTALHIARNPLPPFKRSTCSRMPSRPVRRCLS</sequence>
<name>A0A0M0JTZ8_9EUKA</name>
<gene>
    <name evidence="1" type="ORF">Ctob_011325</name>
</gene>
<evidence type="ECO:0000313" key="1">
    <source>
        <dbReference type="EMBL" id="KOO30024.1"/>
    </source>
</evidence>
<feature type="non-terminal residue" evidence="1">
    <location>
        <position position="1"/>
    </location>
</feature>
<feature type="non-terminal residue" evidence="1">
    <location>
        <position position="93"/>
    </location>
</feature>
<dbReference type="EMBL" id="JWZX01002308">
    <property type="protein sequence ID" value="KOO30024.1"/>
    <property type="molecule type" value="Genomic_DNA"/>
</dbReference>
<dbReference type="AlphaFoldDB" id="A0A0M0JTZ8"/>
<dbReference type="Proteomes" id="UP000037460">
    <property type="component" value="Unassembled WGS sequence"/>
</dbReference>
<evidence type="ECO:0000313" key="2">
    <source>
        <dbReference type="Proteomes" id="UP000037460"/>
    </source>
</evidence>
<comment type="caution">
    <text evidence="1">The sequence shown here is derived from an EMBL/GenBank/DDBJ whole genome shotgun (WGS) entry which is preliminary data.</text>
</comment>
<accession>A0A0M0JTZ8</accession>
<reference evidence="2" key="1">
    <citation type="journal article" date="2015" name="PLoS Genet.">
        <title>Genome Sequence and Transcriptome Analyses of Chrysochromulina tobin: Metabolic Tools for Enhanced Algal Fitness in the Prominent Order Prymnesiales (Haptophyceae).</title>
        <authorList>
            <person name="Hovde B.T."/>
            <person name="Deodato C.R."/>
            <person name="Hunsperger H.M."/>
            <person name="Ryken S.A."/>
            <person name="Yost W."/>
            <person name="Jha R.K."/>
            <person name="Patterson J."/>
            <person name="Monnat R.J. Jr."/>
            <person name="Barlow S.B."/>
            <person name="Starkenburg S.R."/>
            <person name="Cattolico R.A."/>
        </authorList>
    </citation>
    <scope>NUCLEOTIDE SEQUENCE</scope>
    <source>
        <strain evidence="2">CCMP291</strain>
    </source>
</reference>
<proteinExistence type="predicted"/>